<evidence type="ECO:0000256" key="12">
    <source>
        <dbReference type="ARBA" id="ARBA00023136"/>
    </source>
</evidence>
<evidence type="ECO:0000256" key="13">
    <source>
        <dbReference type="ARBA" id="ARBA00024484"/>
    </source>
</evidence>
<dbReference type="SUPFAM" id="SSF56801">
    <property type="entry name" value="Acetyl-CoA synthetase-like"/>
    <property type="match status" value="2"/>
</dbReference>
<dbReference type="PROSITE" id="PS00455">
    <property type="entry name" value="AMP_BINDING"/>
    <property type="match status" value="1"/>
</dbReference>
<organism evidence="20 21">
    <name type="scientific">Pundamilia nyererei</name>
    <dbReference type="NCBI Taxonomy" id="303518"/>
    <lineage>
        <taxon>Eukaryota</taxon>
        <taxon>Metazoa</taxon>
        <taxon>Chordata</taxon>
        <taxon>Craniata</taxon>
        <taxon>Vertebrata</taxon>
        <taxon>Euteleostomi</taxon>
        <taxon>Actinopterygii</taxon>
        <taxon>Neopterygii</taxon>
        <taxon>Teleostei</taxon>
        <taxon>Neoteleostei</taxon>
        <taxon>Acanthomorphata</taxon>
        <taxon>Ovalentaria</taxon>
        <taxon>Cichlomorphae</taxon>
        <taxon>Cichliformes</taxon>
        <taxon>Cichlidae</taxon>
        <taxon>African cichlids</taxon>
        <taxon>Pseudocrenilabrinae</taxon>
        <taxon>Haplochromini</taxon>
        <taxon>Pundamilia</taxon>
    </lineage>
</organism>
<keyword evidence="5" id="KW-0436">Ligase</keyword>
<dbReference type="FunFam" id="3.30.300.30:FF:000002">
    <property type="entry name" value="Long-chain fatty acid transport protein 1"/>
    <property type="match status" value="1"/>
</dbReference>
<evidence type="ECO:0000256" key="11">
    <source>
        <dbReference type="ARBA" id="ARBA00023098"/>
    </source>
</evidence>
<evidence type="ECO:0000256" key="16">
    <source>
        <dbReference type="ARBA" id="ARBA00041297"/>
    </source>
</evidence>
<comment type="catalytic activity">
    <reaction evidence="13">
        <text>a long-chain fatty acid + ATP + CoA = a long-chain fatty acyl-CoA + AMP + diphosphate</text>
        <dbReference type="Rhea" id="RHEA:15421"/>
        <dbReference type="ChEBI" id="CHEBI:30616"/>
        <dbReference type="ChEBI" id="CHEBI:33019"/>
        <dbReference type="ChEBI" id="CHEBI:57287"/>
        <dbReference type="ChEBI" id="CHEBI:57560"/>
        <dbReference type="ChEBI" id="CHEBI:83139"/>
        <dbReference type="ChEBI" id="CHEBI:456215"/>
        <dbReference type="EC" id="6.2.1.3"/>
    </reaction>
    <physiologicalReaction direction="left-to-right" evidence="13">
        <dbReference type="Rhea" id="RHEA:15422"/>
    </physiologicalReaction>
</comment>
<keyword evidence="12" id="KW-0472">Membrane</keyword>
<dbReference type="GeneID" id="102193928"/>
<dbReference type="PANTHER" id="PTHR43107">
    <property type="entry name" value="LONG-CHAIN FATTY ACID TRANSPORT PROTEIN"/>
    <property type="match status" value="1"/>
</dbReference>
<evidence type="ECO:0000256" key="5">
    <source>
        <dbReference type="ARBA" id="ARBA00022598"/>
    </source>
</evidence>
<evidence type="ECO:0000256" key="17">
    <source>
        <dbReference type="ARBA" id="ARBA00048666"/>
    </source>
</evidence>
<keyword evidence="3" id="KW-0813">Transport</keyword>
<evidence type="ECO:0000313" key="21">
    <source>
        <dbReference type="RefSeq" id="XP_013764993.1"/>
    </source>
</evidence>
<evidence type="ECO:0000256" key="15">
    <source>
        <dbReference type="ARBA" id="ARBA00036527"/>
    </source>
</evidence>
<accession>A0A9Y6J7P8</accession>
<proteinExistence type="inferred from homology"/>
<evidence type="ECO:0000256" key="1">
    <source>
        <dbReference type="ARBA" id="ARBA00004651"/>
    </source>
</evidence>
<evidence type="ECO:0000313" key="20">
    <source>
        <dbReference type="Proteomes" id="UP000695023"/>
    </source>
</evidence>
<keyword evidence="20" id="KW-1185">Reference proteome</keyword>
<comment type="subcellular location">
    <subcellularLocation>
        <location evidence="1">Cell membrane</location>
        <topology evidence="1">Multi-pass membrane protein</topology>
    </subcellularLocation>
</comment>
<dbReference type="InterPro" id="IPR025110">
    <property type="entry name" value="AMP-bd_C"/>
</dbReference>
<comment type="catalytic activity">
    <reaction evidence="17">
        <text>tetracosanoate + ATP + CoA = tetracosanoyl-CoA + AMP + diphosphate</text>
        <dbReference type="Rhea" id="RHEA:33639"/>
        <dbReference type="ChEBI" id="CHEBI:30616"/>
        <dbReference type="ChEBI" id="CHEBI:31014"/>
        <dbReference type="ChEBI" id="CHEBI:33019"/>
        <dbReference type="ChEBI" id="CHEBI:57287"/>
        <dbReference type="ChEBI" id="CHEBI:65052"/>
        <dbReference type="ChEBI" id="CHEBI:456215"/>
    </reaction>
    <physiologicalReaction direction="left-to-right" evidence="17">
        <dbReference type="Rhea" id="RHEA:33640"/>
    </physiologicalReaction>
</comment>
<comment type="catalytic activity">
    <reaction evidence="15">
        <text>a very long-chain fatty acid + ATP + CoA = a very long-chain fatty acyl-CoA + AMP + diphosphate</text>
        <dbReference type="Rhea" id="RHEA:54536"/>
        <dbReference type="ChEBI" id="CHEBI:30616"/>
        <dbReference type="ChEBI" id="CHEBI:33019"/>
        <dbReference type="ChEBI" id="CHEBI:57287"/>
        <dbReference type="ChEBI" id="CHEBI:58950"/>
        <dbReference type="ChEBI" id="CHEBI:138261"/>
        <dbReference type="ChEBI" id="CHEBI:456215"/>
    </reaction>
    <physiologicalReaction direction="left-to-right" evidence="15">
        <dbReference type="Rhea" id="RHEA:54537"/>
    </physiologicalReaction>
</comment>
<keyword evidence="9" id="KW-1133">Transmembrane helix</keyword>
<dbReference type="InterPro" id="IPR045851">
    <property type="entry name" value="AMP-bd_C_sf"/>
</dbReference>
<protein>
    <recommendedName>
        <fullName evidence="14">long-chain-fatty-acid--CoA ligase</fullName>
        <ecNumber evidence="14">6.2.1.3</ecNumber>
    </recommendedName>
    <alternativeName>
        <fullName evidence="16">Long-chain-fatty-acid--CoA ligase</fullName>
    </alternativeName>
</protein>
<dbReference type="Gene3D" id="3.30.300.30">
    <property type="match status" value="1"/>
</dbReference>
<evidence type="ECO:0000256" key="10">
    <source>
        <dbReference type="ARBA" id="ARBA00023055"/>
    </source>
</evidence>
<dbReference type="NCBIfam" id="NF006134">
    <property type="entry name" value="PRK08279.1"/>
    <property type="match status" value="1"/>
</dbReference>
<dbReference type="InterPro" id="IPR042099">
    <property type="entry name" value="ANL_N_sf"/>
</dbReference>
<evidence type="ECO:0000256" key="14">
    <source>
        <dbReference type="ARBA" id="ARBA00026121"/>
    </source>
</evidence>
<dbReference type="Pfam" id="PF00501">
    <property type="entry name" value="AMP-binding"/>
    <property type="match status" value="1"/>
</dbReference>
<dbReference type="AlphaFoldDB" id="A0A9Y6J7P8"/>
<dbReference type="Proteomes" id="UP000695023">
    <property type="component" value="Unplaced"/>
</dbReference>
<keyword evidence="8" id="KW-0276">Fatty acid metabolism</keyword>
<evidence type="ECO:0000256" key="4">
    <source>
        <dbReference type="ARBA" id="ARBA00022475"/>
    </source>
</evidence>
<evidence type="ECO:0000259" key="18">
    <source>
        <dbReference type="Pfam" id="PF00501"/>
    </source>
</evidence>
<evidence type="ECO:0000256" key="9">
    <source>
        <dbReference type="ARBA" id="ARBA00022989"/>
    </source>
</evidence>
<keyword evidence="10" id="KW-0445">Lipid transport</keyword>
<keyword evidence="11" id="KW-0443">Lipid metabolism</keyword>
<feature type="domain" description="AMP-binding enzyme C-terminal" evidence="19">
    <location>
        <begin position="561"/>
        <end position="637"/>
    </location>
</feature>
<dbReference type="GO" id="GO:0005789">
    <property type="term" value="C:endoplasmic reticulum membrane"/>
    <property type="evidence" value="ECO:0007669"/>
    <property type="project" value="TreeGrafter"/>
</dbReference>
<evidence type="ECO:0000256" key="2">
    <source>
        <dbReference type="ARBA" id="ARBA00006432"/>
    </source>
</evidence>
<dbReference type="GO" id="GO:0004467">
    <property type="term" value="F:long-chain fatty acid-CoA ligase activity"/>
    <property type="evidence" value="ECO:0007669"/>
    <property type="project" value="UniProtKB-EC"/>
</dbReference>
<dbReference type="PANTHER" id="PTHR43107:SF4">
    <property type="entry name" value="LONG-CHAIN FATTY ACID TRANSPORT PROTEIN 2"/>
    <property type="match status" value="1"/>
</dbReference>
<dbReference type="GO" id="GO:0005324">
    <property type="term" value="F:long-chain fatty acid transmembrane transporter activity"/>
    <property type="evidence" value="ECO:0007669"/>
    <property type="project" value="TreeGrafter"/>
</dbReference>
<dbReference type="GO" id="GO:0005886">
    <property type="term" value="C:plasma membrane"/>
    <property type="evidence" value="ECO:0007669"/>
    <property type="project" value="UniProtKB-SubCell"/>
</dbReference>
<gene>
    <name evidence="21" type="primary">LOC102193928</name>
</gene>
<keyword evidence="6" id="KW-0812">Transmembrane</keyword>
<sequence length="685" mass="77590">MGETGEPGLLVTEITAKAPFIGYVRDMKQTEKKKLHNVFKKGDLYFNTGDLLRIDEDNFMYFHDCVDDTFRGERDNVSAVQSDFPGAYCTFSDFSQDVQFVLTKIKVRRFIEKCVQTNYSILDRFLELVKTQPHKPFVYFKDETFTYRDADVLSNKVARAFLQAGCVKEGDTVALFLGNQPMFLWLWLGLVKIGCAGALLNSNIRSKSLLHCLNCSGATTLVAAEDLLDAVKEVLPHLHEQQINVFILADRCEVTGVESFIDKMNQASSEPIPKELRSHLTMQSPAAYIYTSGTTGLPKAALITQGRVWTMSLLLPSSGVNSKDVIYDTLPLYHSTGFLVFTGAIERGIPVVLRSKFSASQFWDDCRKYNVTVIQYIGEIMRYLCNTPQKLSDKNHKVRLAVGNGIRADVWRDFVRRFGEIQIREFYGATEGNFALLNYSSKMGALGRHTFLHKMFFPYAVIKYDIDKEEPLRDSSGFCMEVQRGEPGLLVTKITAKAPFIGYVRDMKQTEKKKLRNVFKKGDLYFNTGDLLRIDEDNFMYFHDRVGDTFRWKGENVATAEVADILALADCIKEANVYGVKVPGQEGRAGMAAVTLMDGLKFDSTAVFKHVEDFLPSYARPRFLRIQRSLDITGTFKLIKTKVVEQGFNPNEITDSLYFLNEKEKNYTPLTPDVFDSIIAGDVKI</sequence>
<dbReference type="InterPro" id="IPR000873">
    <property type="entry name" value="AMP-dep_synth/lig_dom"/>
</dbReference>
<keyword evidence="4" id="KW-1003">Cell membrane</keyword>
<comment type="similarity">
    <text evidence="2">Belongs to the ATP-dependent AMP-binding enzyme family.</text>
</comment>
<evidence type="ECO:0000256" key="8">
    <source>
        <dbReference type="ARBA" id="ARBA00022832"/>
    </source>
</evidence>
<dbReference type="GO" id="GO:0044539">
    <property type="term" value="P:long-chain fatty acid import into cell"/>
    <property type="evidence" value="ECO:0007669"/>
    <property type="project" value="TreeGrafter"/>
</dbReference>
<dbReference type="GO" id="GO:0000166">
    <property type="term" value="F:nucleotide binding"/>
    <property type="evidence" value="ECO:0007669"/>
    <property type="project" value="UniProtKB-KW"/>
</dbReference>
<evidence type="ECO:0000256" key="3">
    <source>
        <dbReference type="ARBA" id="ARBA00022448"/>
    </source>
</evidence>
<dbReference type="InterPro" id="IPR020845">
    <property type="entry name" value="AMP-binding_CS"/>
</dbReference>
<keyword evidence="7" id="KW-0547">Nucleotide-binding</keyword>
<name>A0A9Y6J7P8_9CICH</name>
<dbReference type="Pfam" id="PF13193">
    <property type="entry name" value="AMP-binding_C"/>
    <property type="match status" value="1"/>
</dbReference>
<dbReference type="EC" id="6.2.1.3" evidence="14"/>
<evidence type="ECO:0000259" key="19">
    <source>
        <dbReference type="Pfam" id="PF13193"/>
    </source>
</evidence>
<evidence type="ECO:0000256" key="7">
    <source>
        <dbReference type="ARBA" id="ARBA00022741"/>
    </source>
</evidence>
<dbReference type="Gene3D" id="3.40.50.12780">
    <property type="entry name" value="N-terminal domain of ligase-like"/>
    <property type="match status" value="2"/>
</dbReference>
<dbReference type="FunFam" id="3.40.50.12780:FF:000005">
    <property type="entry name" value="Solute carrier family 27 member 6"/>
    <property type="match status" value="1"/>
</dbReference>
<feature type="domain" description="AMP-dependent synthetase/ligase" evidence="18">
    <location>
        <begin position="129"/>
        <end position="437"/>
    </location>
</feature>
<dbReference type="RefSeq" id="XP_013764993.1">
    <property type="nucleotide sequence ID" value="XM_013909539.1"/>
</dbReference>
<reference evidence="21" key="1">
    <citation type="submission" date="2025-08" db="UniProtKB">
        <authorList>
            <consortium name="RefSeq"/>
        </authorList>
    </citation>
    <scope>IDENTIFICATION</scope>
</reference>
<evidence type="ECO:0000256" key="6">
    <source>
        <dbReference type="ARBA" id="ARBA00022692"/>
    </source>
</evidence>